<reference evidence="15" key="3">
    <citation type="submission" date="2025-09" db="UniProtKB">
        <authorList>
            <consortium name="Ensembl"/>
        </authorList>
    </citation>
    <scope>IDENTIFICATION</scope>
</reference>
<evidence type="ECO:0000256" key="4">
    <source>
        <dbReference type="ARBA" id="ARBA00022771"/>
    </source>
</evidence>
<feature type="compositionally biased region" description="Basic and acidic residues" evidence="10">
    <location>
        <begin position="398"/>
        <end position="420"/>
    </location>
</feature>
<dbReference type="InterPro" id="IPR017455">
    <property type="entry name" value="Znf_FYVE-rel"/>
</dbReference>
<feature type="region of interest" description="Disordered" evidence="10">
    <location>
        <begin position="253"/>
        <end position="274"/>
    </location>
</feature>
<accession>A0A674MKZ4</accession>
<keyword evidence="2" id="KW-0479">Metal-binding</keyword>
<dbReference type="PROSITE" id="PS50106">
    <property type="entry name" value="PDZ"/>
    <property type="match status" value="1"/>
</dbReference>
<evidence type="ECO:0000256" key="9">
    <source>
        <dbReference type="PROSITE-ProRule" id="PRU00091"/>
    </source>
</evidence>
<feature type="region of interest" description="Disordered" evidence="10">
    <location>
        <begin position="1"/>
        <end position="23"/>
    </location>
</feature>
<keyword evidence="3" id="KW-0677">Repeat</keyword>
<dbReference type="SUPFAM" id="SSF50156">
    <property type="entry name" value="PDZ domain-like"/>
    <property type="match status" value="1"/>
</dbReference>
<keyword evidence="4 9" id="KW-0863">Zinc-finger</keyword>
<protein>
    <submittedName>
        <fullName evidence="15">Regulating synaptic membrane exocytosis 2</fullName>
    </submittedName>
</protein>
<name>A0A674MKZ4_TAKRU</name>
<evidence type="ECO:0000313" key="15">
    <source>
        <dbReference type="Ensembl" id="ENSTRUP00000061776.1"/>
    </source>
</evidence>
<dbReference type="GO" id="GO:0042391">
    <property type="term" value="P:regulation of membrane potential"/>
    <property type="evidence" value="ECO:0007669"/>
    <property type="project" value="TreeGrafter"/>
</dbReference>
<dbReference type="FunFam" id="2.60.40.150:FF:000001">
    <property type="entry name" value="Regulating synaptic membrane exocytosis 3, isoform CRA_a"/>
    <property type="match status" value="1"/>
</dbReference>
<dbReference type="GO" id="GO:0031267">
    <property type="term" value="F:small GTPase binding"/>
    <property type="evidence" value="ECO:0007669"/>
    <property type="project" value="InterPro"/>
</dbReference>
<sequence length="1331" mass="149089">QESHFWPETPHPPHYPSLSMPDLSHLTEEERKIILGVMERQKTEEAKEQSMLKKLHQQFESYKEQVKKMGEETKPAQDQKSEAPTCGICHKTKFADGCGHLCSYCQTKFCARCGGRVSLRSNKVMWVCNLCRKQQEILTKSGAWFYPSGPGQVRGVFEGGPQGKKAKLQDPSLYPYHGTSGDLTPASDRSRPHGGSSYAQSRHPVTSRPRSAHPQSRRMALGSPSDYGDGDPRRAPRGSHMYAEAARMGYRERRGPGRWHSQEYPLDQELDGPPSEYELQRQRQEEFQARYRSDPNLARYPVKPQPYEEQMRMHAEVGRLRHERRHSDVSLAYTELDEPGPIRLSRQHLTERRPPMVGQRSYSVDRSSPGPMGPGLGGHRTSNHSPPTPHRSPVLGERSGDLRRGDLGSDPMRRQQHHLDPSSAVRKTKREKMESMLRNDSLSSDQSESVRPPPPKPHKTKKGGKMRQVSLSSSEEELATTPEYTSCEDVEIESESVSEKGDLDGHWWDHSSWHSSEASPMSLHLVTWQPSKDGDRLIGRILLNKRMKDGSVPRDSGALLGLKVVGGKMTESGRLCAFITKVRKGSLADTVGHLRPGDQVLEWNGKLLQGATFKEVYNIILESKPEPQVELVVSRPLGDIPRIPDSTHAQLESSSSSFESQKMDRPSISVTSPMSPSMLRDAPQYLSGQLSVKLWYDKVGHQLIVTILGAKDLPPREDGRPRNPYVKIYFLPDRSDKSKRRTKTVKKSLEPKWNQTFMYSPVHRREFRERMLEITLWDQARVREEESEFLGEILIELETALLDDEPHWYKLQTHDVSSIPLPRASPNSQRRQLHGESPTRRLQKYRSNGRDFQSSTLSVPEQVMSSNHCSRSADINRARSRSPSRQLVLKHWTIQLFPIRRVSSWLSCSSSSITTPRPSIQPPSAPSPPADSLPSLCSGLDMEERTRQMKLKMNKYKPGAGSDSRLEQDYHKVPHLCKLRVCFAPSSCSKHPPVMCCLRSCAGSRGAFCKSGVYTRADFASKMKNRQMGSSSGMNMTKSTSISGDMCNLEKTDGSQSDTAVSTVGTDDKKRRSSIGAKMQAMVGMSRKSQSTSQLSQTEAGGKKLRSTIQRSTETGLAVEMRSRMTRQASRESTDGSMNSYSSEGNLIFPGVRLSSDAQFSDFLDGLGPAQLVGRQTLATPPMGDIQIGMVEKKGALEVEVIRARGLVGKPGSKSLPAPYVKVYLLENGVCIAKKKTKVARKTLDPLYQQQLPFEESPGGKVLQVIVWGDYGRMDHKSFMGAVQILLDELDLSNMVIGWFKLFPPSSLVDPTLAPLTRRASQSSLDSFSRS</sequence>
<evidence type="ECO:0000256" key="6">
    <source>
        <dbReference type="ARBA" id="ARBA00022833"/>
    </source>
</evidence>
<feature type="domain" description="PDZ" evidence="12">
    <location>
        <begin position="540"/>
        <end position="635"/>
    </location>
</feature>
<dbReference type="Gene3D" id="2.60.40.150">
    <property type="entry name" value="C2 domain"/>
    <property type="match status" value="2"/>
</dbReference>
<feature type="compositionally biased region" description="Polar residues" evidence="10">
    <location>
        <begin position="438"/>
        <end position="449"/>
    </location>
</feature>
<dbReference type="InterPro" id="IPR013083">
    <property type="entry name" value="Znf_RING/FYVE/PHD"/>
</dbReference>
<dbReference type="GO" id="GO:2000300">
    <property type="term" value="P:regulation of synaptic vesicle exocytosis"/>
    <property type="evidence" value="ECO:0007669"/>
    <property type="project" value="TreeGrafter"/>
</dbReference>
<feature type="domain" description="RabBD" evidence="14">
    <location>
        <begin position="20"/>
        <end position="148"/>
    </location>
</feature>
<feature type="region of interest" description="Disordered" evidence="10">
    <location>
        <begin position="643"/>
        <end position="676"/>
    </location>
</feature>
<feature type="domain" description="C2" evidence="11">
    <location>
        <begin position="1182"/>
        <end position="1300"/>
    </location>
</feature>
<feature type="compositionally biased region" description="Pro residues" evidence="10">
    <location>
        <begin position="919"/>
        <end position="931"/>
    </location>
</feature>
<dbReference type="Pfam" id="PF22601">
    <property type="entry name" value="RIM2a_ZnF"/>
    <property type="match status" value="1"/>
</dbReference>
<feature type="domain" description="C2" evidence="11">
    <location>
        <begin position="686"/>
        <end position="809"/>
    </location>
</feature>
<keyword evidence="6" id="KW-0862">Zinc</keyword>
<evidence type="ECO:0000256" key="10">
    <source>
        <dbReference type="SAM" id="MobiDB-lite"/>
    </source>
</evidence>
<keyword evidence="5" id="KW-0221">Differentiation</keyword>
<dbReference type="SUPFAM" id="SSF49562">
    <property type="entry name" value="C2 domain (Calcium/lipid-binding domain, CaLB)"/>
    <property type="match status" value="2"/>
</dbReference>
<evidence type="ECO:0000259" key="14">
    <source>
        <dbReference type="PROSITE" id="PS50916"/>
    </source>
</evidence>
<dbReference type="CDD" id="cd04031">
    <property type="entry name" value="C2A_RIM1alpha"/>
    <property type="match status" value="1"/>
</dbReference>
<dbReference type="FunFam" id="2.60.40.150:FF:000003">
    <property type="entry name" value="Regulating synaptic membrane exocytosis protein 2"/>
    <property type="match status" value="1"/>
</dbReference>
<dbReference type="GO" id="GO:0042734">
    <property type="term" value="C:presynaptic membrane"/>
    <property type="evidence" value="ECO:0007669"/>
    <property type="project" value="TreeGrafter"/>
</dbReference>
<proteinExistence type="predicted"/>
<feature type="region of interest" description="Disordered" evidence="10">
    <location>
        <begin position="819"/>
        <end position="880"/>
    </location>
</feature>
<dbReference type="PROSITE" id="PS50178">
    <property type="entry name" value="ZF_FYVE"/>
    <property type="match status" value="1"/>
</dbReference>
<dbReference type="PANTHER" id="PTHR12157:SF15">
    <property type="entry name" value="REGULATING SYNAPTIC MEMBRANE EXOCYTOSIS PROTEIN 2"/>
    <property type="match status" value="1"/>
</dbReference>
<feature type="region of interest" description="Disordered" evidence="10">
    <location>
        <begin position="342"/>
        <end position="491"/>
    </location>
</feature>
<dbReference type="InterPro" id="IPR035892">
    <property type="entry name" value="C2_domain_sf"/>
</dbReference>
<dbReference type="InterPro" id="IPR001478">
    <property type="entry name" value="PDZ"/>
</dbReference>
<dbReference type="Gene3D" id="3.30.40.10">
    <property type="entry name" value="Zinc/RING finger domain, C3HC4 (zinc finger)"/>
    <property type="match status" value="1"/>
</dbReference>
<dbReference type="GO" id="GO:0030154">
    <property type="term" value="P:cell differentiation"/>
    <property type="evidence" value="ECO:0007669"/>
    <property type="project" value="UniProtKB-KW"/>
</dbReference>
<feature type="region of interest" description="Disordered" evidence="10">
    <location>
        <begin position="155"/>
        <end position="239"/>
    </location>
</feature>
<evidence type="ECO:0000259" key="12">
    <source>
        <dbReference type="PROSITE" id="PS50106"/>
    </source>
</evidence>
<feature type="domain" description="FYVE-type" evidence="13">
    <location>
        <begin position="80"/>
        <end position="136"/>
    </location>
</feature>
<dbReference type="Ensembl" id="ENSTRUT00000060768.1">
    <property type="protein sequence ID" value="ENSTRUP00000061776.1"/>
    <property type="gene ID" value="ENSTRUG00000007697.3"/>
</dbReference>
<reference evidence="15" key="2">
    <citation type="submission" date="2025-08" db="UniProtKB">
        <authorList>
            <consortium name="Ensembl"/>
        </authorList>
    </citation>
    <scope>IDENTIFICATION</scope>
</reference>
<dbReference type="PROSITE" id="PS50916">
    <property type="entry name" value="RABBD"/>
    <property type="match status" value="1"/>
</dbReference>
<dbReference type="CDD" id="cd04028">
    <property type="entry name" value="C2B_RIM1alpha"/>
    <property type="match status" value="1"/>
</dbReference>
<feature type="region of interest" description="Disordered" evidence="10">
    <location>
        <begin position="913"/>
        <end position="933"/>
    </location>
</feature>
<organism evidence="15 16">
    <name type="scientific">Takifugu rubripes</name>
    <name type="common">Japanese pufferfish</name>
    <name type="synonym">Fugu rubripes</name>
    <dbReference type="NCBI Taxonomy" id="31033"/>
    <lineage>
        <taxon>Eukaryota</taxon>
        <taxon>Metazoa</taxon>
        <taxon>Chordata</taxon>
        <taxon>Craniata</taxon>
        <taxon>Vertebrata</taxon>
        <taxon>Euteleostomi</taxon>
        <taxon>Actinopterygii</taxon>
        <taxon>Neopterygii</taxon>
        <taxon>Teleostei</taxon>
        <taxon>Neoteleostei</taxon>
        <taxon>Acanthomorphata</taxon>
        <taxon>Eupercaria</taxon>
        <taxon>Tetraodontiformes</taxon>
        <taxon>Tetradontoidea</taxon>
        <taxon>Tetraodontidae</taxon>
        <taxon>Takifugu</taxon>
    </lineage>
</organism>
<evidence type="ECO:0000256" key="1">
    <source>
        <dbReference type="ARBA" id="ARBA00022553"/>
    </source>
</evidence>
<dbReference type="FunFam" id="2.30.42.10:FF:000003">
    <property type="entry name" value="Regulating synaptic membrane exocytosis protein 1, putative"/>
    <property type="match status" value="1"/>
</dbReference>
<dbReference type="SUPFAM" id="SSF57903">
    <property type="entry name" value="FYVE/PHD zinc finger"/>
    <property type="match status" value="1"/>
</dbReference>
<comment type="subcellular location">
    <subcellularLocation>
        <location evidence="8">Synapse</location>
    </subcellularLocation>
</comment>
<dbReference type="Gene3D" id="2.30.42.10">
    <property type="match status" value="1"/>
</dbReference>
<keyword evidence="7" id="KW-0770">Synapse</keyword>
<dbReference type="Pfam" id="PF00168">
    <property type="entry name" value="C2"/>
    <property type="match status" value="2"/>
</dbReference>
<keyword evidence="16" id="KW-1185">Reference proteome</keyword>
<dbReference type="FunFam" id="3.30.40.10:FF:000044">
    <property type="entry name" value="Regulating synaptic membrane exocytosis protein 2"/>
    <property type="match status" value="1"/>
</dbReference>
<dbReference type="GO" id="GO:0048788">
    <property type="term" value="C:cytoskeleton of presynaptic active zone"/>
    <property type="evidence" value="ECO:0007669"/>
    <property type="project" value="TreeGrafter"/>
</dbReference>
<dbReference type="GeneTree" id="ENSGT00940000155236"/>
<evidence type="ECO:0000313" key="16">
    <source>
        <dbReference type="Proteomes" id="UP000005226"/>
    </source>
</evidence>
<gene>
    <name evidence="15" type="primary">rims2a</name>
</gene>
<dbReference type="GO" id="GO:0050806">
    <property type="term" value="P:positive regulation of synaptic transmission"/>
    <property type="evidence" value="ECO:0007669"/>
    <property type="project" value="TreeGrafter"/>
</dbReference>
<evidence type="ECO:0000259" key="13">
    <source>
        <dbReference type="PROSITE" id="PS50178"/>
    </source>
</evidence>
<dbReference type="InterPro" id="IPR010911">
    <property type="entry name" value="Rab_BD"/>
</dbReference>
<dbReference type="InterPro" id="IPR000008">
    <property type="entry name" value="C2_dom"/>
</dbReference>
<evidence type="ECO:0000259" key="11">
    <source>
        <dbReference type="PROSITE" id="PS50004"/>
    </source>
</evidence>
<dbReference type="InterPro" id="IPR054386">
    <property type="entry name" value="RIM_Znf"/>
</dbReference>
<dbReference type="SMART" id="SM00239">
    <property type="entry name" value="C2"/>
    <property type="match status" value="2"/>
</dbReference>
<dbReference type="GO" id="GO:0048791">
    <property type="term" value="P:calcium ion-regulated exocytosis of neurotransmitter"/>
    <property type="evidence" value="ECO:0007669"/>
    <property type="project" value="TreeGrafter"/>
</dbReference>
<dbReference type="InterPro" id="IPR036034">
    <property type="entry name" value="PDZ_sf"/>
</dbReference>
<dbReference type="InterPro" id="IPR039032">
    <property type="entry name" value="Rim-like"/>
</dbReference>
<dbReference type="Proteomes" id="UP000005226">
    <property type="component" value="Chromosome 7"/>
</dbReference>
<dbReference type="GO" id="GO:0044325">
    <property type="term" value="F:transmembrane transporter binding"/>
    <property type="evidence" value="ECO:0007669"/>
    <property type="project" value="TreeGrafter"/>
</dbReference>
<evidence type="ECO:0000256" key="5">
    <source>
        <dbReference type="ARBA" id="ARBA00022782"/>
    </source>
</evidence>
<dbReference type="PROSITE" id="PS50004">
    <property type="entry name" value="C2"/>
    <property type="match status" value="2"/>
</dbReference>
<dbReference type="GO" id="GO:0048167">
    <property type="term" value="P:regulation of synaptic plasticity"/>
    <property type="evidence" value="ECO:0007669"/>
    <property type="project" value="TreeGrafter"/>
</dbReference>
<dbReference type="GO" id="GO:0008270">
    <property type="term" value="F:zinc ion binding"/>
    <property type="evidence" value="ECO:0007669"/>
    <property type="project" value="UniProtKB-KW"/>
</dbReference>
<keyword evidence="1" id="KW-0597">Phosphoprotein</keyword>
<dbReference type="PANTHER" id="PTHR12157">
    <property type="entry name" value="REGULATING SYNAPTIC MEMBRANE EXOCYTOSIS PROTEIN"/>
    <property type="match status" value="1"/>
</dbReference>
<feature type="compositionally biased region" description="Basic residues" evidence="10">
    <location>
        <begin position="456"/>
        <end position="465"/>
    </location>
</feature>
<reference evidence="15 16" key="1">
    <citation type="journal article" date="2011" name="Genome Biol. Evol.">
        <title>Integration of the genetic map and genome assembly of fugu facilitates insights into distinct features of genome evolution in teleosts and mammals.</title>
        <authorList>
            <person name="Kai W."/>
            <person name="Kikuchi K."/>
            <person name="Tohari S."/>
            <person name="Chew A.K."/>
            <person name="Tay A."/>
            <person name="Fujiwara A."/>
            <person name="Hosoya S."/>
            <person name="Suetake H."/>
            <person name="Naruse K."/>
            <person name="Brenner S."/>
            <person name="Suzuki Y."/>
            <person name="Venkatesh B."/>
        </authorList>
    </citation>
    <scope>NUCLEOTIDE SEQUENCE [LARGE SCALE GENOMIC DNA]</scope>
</reference>
<dbReference type="Pfam" id="PF00595">
    <property type="entry name" value="PDZ"/>
    <property type="match status" value="1"/>
</dbReference>
<dbReference type="CDD" id="cd06714">
    <property type="entry name" value="PDZ_RIM-like"/>
    <property type="match status" value="1"/>
</dbReference>
<feature type="compositionally biased region" description="Polar residues" evidence="10">
    <location>
        <begin position="850"/>
        <end position="870"/>
    </location>
</feature>
<dbReference type="InterPro" id="IPR011011">
    <property type="entry name" value="Znf_FYVE_PHD"/>
</dbReference>
<evidence type="ECO:0000256" key="8">
    <source>
        <dbReference type="ARBA" id="ARBA00034103"/>
    </source>
</evidence>
<feature type="region of interest" description="Disordered" evidence="10">
    <location>
        <begin position="1051"/>
        <end position="1142"/>
    </location>
</feature>
<dbReference type="GO" id="GO:0006886">
    <property type="term" value="P:intracellular protein transport"/>
    <property type="evidence" value="ECO:0007669"/>
    <property type="project" value="InterPro"/>
</dbReference>
<evidence type="ECO:0000256" key="3">
    <source>
        <dbReference type="ARBA" id="ARBA00022737"/>
    </source>
</evidence>
<feature type="compositionally biased region" description="Polar residues" evidence="10">
    <location>
        <begin position="1054"/>
        <end position="1065"/>
    </location>
</feature>
<feature type="compositionally biased region" description="Polar residues" evidence="10">
    <location>
        <begin position="1087"/>
        <end position="1099"/>
    </location>
</feature>
<evidence type="ECO:0000256" key="2">
    <source>
        <dbReference type="ARBA" id="ARBA00022723"/>
    </source>
</evidence>
<dbReference type="SMART" id="SM00228">
    <property type="entry name" value="PDZ"/>
    <property type="match status" value="1"/>
</dbReference>
<evidence type="ECO:0000256" key="7">
    <source>
        <dbReference type="ARBA" id="ARBA00023018"/>
    </source>
</evidence>